<feature type="compositionally biased region" description="Acidic residues" evidence="1">
    <location>
        <begin position="135"/>
        <end position="185"/>
    </location>
</feature>
<keyword evidence="4" id="KW-1185">Reference proteome</keyword>
<sequence>MHNEEDNVTPSPVGNVSENLTDNVTIHIYKESTTGGHWCARIIFFAVLTMLVGLIGVVIIEHRGTTDSNKCHYLIYCVNTITPLESSRWAFIFDGWVDDSLSLSNEESYDNENENIEQVEDERNSDEDNGKIETTESEASNEEEIQEDETLNEYAEEDKETIENESNEEQSDILEDEEELSNENEYESRKQITLEDDDSTFDETNVLEEIYGISTEKDSDEKSVLNEVDNQFDRILEMPRNEDIFEEYLDISGVKEINDDNIEPLEEQIEENFVTIVESIESEEYVNDVDVKPEIEEIEEESAGGE</sequence>
<gene>
    <name evidence="3" type="ORF">E2986_14079</name>
</gene>
<name>A0A833WA58_9HYME</name>
<evidence type="ECO:0000256" key="2">
    <source>
        <dbReference type="SAM" id="Phobius"/>
    </source>
</evidence>
<evidence type="ECO:0000313" key="3">
    <source>
        <dbReference type="EMBL" id="KAF3429597.1"/>
    </source>
</evidence>
<feature type="compositionally biased region" description="Acidic residues" evidence="1">
    <location>
        <begin position="107"/>
        <end position="125"/>
    </location>
</feature>
<accession>A0A833WA58</accession>
<dbReference type="Proteomes" id="UP000655588">
    <property type="component" value="Unassembled WGS sequence"/>
</dbReference>
<feature type="transmembrane region" description="Helical" evidence="2">
    <location>
        <begin position="42"/>
        <end position="60"/>
    </location>
</feature>
<reference evidence="3" key="1">
    <citation type="submission" date="2019-11" db="EMBL/GenBank/DDBJ databases">
        <title>The nuclear and mitochondrial genomes of Frieseomelitta varia - a highly eusocial stingless bee (Meliponini) with a permanently sterile worker caste.</title>
        <authorList>
            <person name="Freitas F.C.P."/>
            <person name="Lourenco A.P."/>
            <person name="Nunes F.M.F."/>
            <person name="Paschoal A.R."/>
            <person name="Abreu F.C.P."/>
            <person name="Barbin F.O."/>
            <person name="Bataglia L."/>
            <person name="Cardoso-Junior C.A.M."/>
            <person name="Cervoni M.S."/>
            <person name="Silva S.R."/>
            <person name="Dalarmi F."/>
            <person name="Del Lama M.A."/>
            <person name="Depintor T.S."/>
            <person name="Ferreira K.M."/>
            <person name="Goria P.S."/>
            <person name="Jaskot M.C."/>
            <person name="Lago D.C."/>
            <person name="Luna-Lucena D."/>
            <person name="Moda L.M."/>
            <person name="Nascimento L."/>
            <person name="Pedrino M."/>
            <person name="Rabico F.O."/>
            <person name="Sanches F.C."/>
            <person name="Santos D.E."/>
            <person name="Santos C.G."/>
            <person name="Vieira J."/>
            <person name="Lopes T.F."/>
            <person name="Barchuk A.R."/>
            <person name="Hartfelder K."/>
            <person name="Simoes Z.L.P."/>
            <person name="Bitondi M.M.G."/>
            <person name="Pinheiro D.G."/>
        </authorList>
    </citation>
    <scope>NUCLEOTIDE SEQUENCE</scope>
    <source>
        <strain evidence="3">USP_RPSP 00005682</strain>
        <tissue evidence="3">Whole individual</tissue>
    </source>
</reference>
<evidence type="ECO:0000313" key="4">
    <source>
        <dbReference type="Proteomes" id="UP000655588"/>
    </source>
</evidence>
<evidence type="ECO:0000256" key="1">
    <source>
        <dbReference type="SAM" id="MobiDB-lite"/>
    </source>
</evidence>
<keyword evidence="2" id="KW-0472">Membrane</keyword>
<dbReference type="EMBL" id="WNWW01000154">
    <property type="protein sequence ID" value="KAF3429597.1"/>
    <property type="molecule type" value="Genomic_DNA"/>
</dbReference>
<dbReference type="AlphaFoldDB" id="A0A833WA58"/>
<proteinExistence type="predicted"/>
<organism evidence="3 4">
    <name type="scientific">Frieseomelitta varia</name>
    <dbReference type="NCBI Taxonomy" id="561572"/>
    <lineage>
        <taxon>Eukaryota</taxon>
        <taxon>Metazoa</taxon>
        <taxon>Ecdysozoa</taxon>
        <taxon>Arthropoda</taxon>
        <taxon>Hexapoda</taxon>
        <taxon>Insecta</taxon>
        <taxon>Pterygota</taxon>
        <taxon>Neoptera</taxon>
        <taxon>Endopterygota</taxon>
        <taxon>Hymenoptera</taxon>
        <taxon>Apocrita</taxon>
        <taxon>Aculeata</taxon>
        <taxon>Apoidea</taxon>
        <taxon>Anthophila</taxon>
        <taxon>Apidae</taxon>
        <taxon>Frieseomelitta</taxon>
    </lineage>
</organism>
<keyword evidence="2" id="KW-0812">Transmembrane</keyword>
<keyword evidence="2" id="KW-1133">Transmembrane helix</keyword>
<protein>
    <submittedName>
        <fullName evidence="3">Uncharacterized protein</fullName>
    </submittedName>
</protein>
<feature type="region of interest" description="Disordered" evidence="1">
    <location>
        <begin position="106"/>
        <end position="201"/>
    </location>
</feature>
<comment type="caution">
    <text evidence="3">The sequence shown here is derived from an EMBL/GenBank/DDBJ whole genome shotgun (WGS) entry which is preliminary data.</text>
</comment>